<feature type="compositionally biased region" description="Basic and acidic residues" evidence="1">
    <location>
        <begin position="35"/>
        <end position="46"/>
    </location>
</feature>
<evidence type="ECO:0000256" key="1">
    <source>
        <dbReference type="SAM" id="MobiDB-lite"/>
    </source>
</evidence>
<name>A0A1A6HTP6_NEOLE</name>
<comment type="caution">
    <text evidence="2">The sequence shown here is derived from an EMBL/GenBank/DDBJ whole genome shotgun (WGS) entry which is preliminary data.</text>
</comment>
<proteinExistence type="predicted"/>
<keyword evidence="3" id="KW-1185">Reference proteome</keyword>
<gene>
    <name evidence="2" type="ORF">A6R68_20467</name>
</gene>
<dbReference type="AlphaFoldDB" id="A0A1A6HTP6"/>
<sequence>MKSDDTCRGWQHQSSHSSVGRLPREGGELGQPQEVSRRQAAREQRPPWEGASAALQEQTDMNTSQESKGTRHQRPSLEEKHDECEESEESPLGENQIACKEQKAYEPRKNTRINKRSSLNISKIQERDATMATSVGKCGDERHLPRIPTNCTAELYPSASARRPRSGLGAGIISSISAAHSL</sequence>
<feature type="compositionally biased region" description="Polar residues" evidence="1">
    <location>
        <begin position="55"/>
        <end position="67"/>
    </location>
</feature>
<feature type="compositionally biased region" description="Basic and acidic residues" evidence="1">
    <location>
        <begin position="100"/>
        <end position="109"/>
    </location>
</feature>
<dbReference type="Proteomes" id="UP000092124">
    <property type="component" value="Unassembled WGS sequence"/>
</dbReference>
<dbReference type="EMBL" id="LZPO01017281">
    <property type="protein sequence ID" value="OBS81365.1"/>
    <property type="molecule type" value="Genomic_DNA"/>
</dbReference>
<feature type="region of interest" description="Disordered" evidence="1">
    <location>
        <begin position="1"/>
        <end position="112"/>
    </location>
</feature>
<evidence type="ECO:0000313" key="2">
    <source>
        <dbReference type="EMBL" id="OBS81365.1"/>
    </source>
</evidence>
<evidence type="ECO:0000313" key="3">
    <source>
        <dbReference type="Proteomes" id="UP000092124"/>
    </source>
</evidence>
<reference evidence="2 3" key="1">
    <citation type="submission" date="2016-06" db="EMBL/GenBank/DDBJ databases">
        <title>The Draft Genome Sequence and Annotation of the Desert Woodrat Neotoma lepida.</title>
        <authorList>
            <person name="Campbell M."/>
            <person name="Oakeson K.F."/>
            <person name="Yandell M."/>
            <person name="Halpert J.R."/>
            <person name="Dearing D."/>
        </authorList>
    </citation>
    <scope>NUCLEOTIDE SEQUENCE [LARGE SCALE GENOMIC DNA]</scope>
    <source>
        <strain evidence="2">417</strain>
        <tissue evidence="2">Liver</tissue>
    </source>
</reference>
<organism evidence="2 3">
    <name type="scientific">Neotoma lepida</name>
    <name type="common">Desert woodrat</name>
    <dbReference type="NCBI Taxonomy" id="56216"/>
    <lineage>
        <taxon>Eukaryota</taxon>
        <taxon>Metazoa</taxon>
        <taxon>Chordata</taxon>
        <taxon>Craniata</taxon>
        <taxon>Vertebrata</taxon>
        <taxon>Euteleostomi</taxon>
        <taxon>Mammalia</taxon>
        <taxon>Eutheria</taxon>
        <taxon>Euarchontoglires</taxon>
        <taxon>Glires</taxon>
        <taxon>Rodentia</taxon>
        <taxon>Myomorpha</taxon>
        <taxon>Muroidea</taxon>
        <taxon>Cricetidae</taxon>
        <taxon>Neotominae</taxon>
        <taxon>Neotoma</taxon>
    </lineage>
</organism>
<accession>A0A1A6HTP6</accession>
<protein>
    <submittedName>
        <fullName evidence="2">Uncharacterized protein</fullName>
    </submittedName>
</protein>